<comment type="catalytic activity">
    <reaction evidence="6">
        <text>3,3'-diiodothyronamine + iodide + A + H(+) = 3,3',5'-triiodothyronamine + AH2</text>
        <dbReference type="Rhea" id="RHEA:83795"/>
        <dbReference type="ChEBI" id="CHEBI:13193"/>
        <dbReference type="ChEBI" id="CHEBI:15378"/>
        <dbReference type="ChEBI" id="CHEBI:16382"/>
        <dbReference type="ChEBI" id="CHEBI:17499"/>
        <dbReference type="ChEBI" id="CHEBI:233341"/>
        <dbReference type="ChEBI" id="CHEBI:233343"/>
    </reaction>
    <physiologicalReaction direction="right-to-left" evidence="6">
        <dbReference type="Rhea" id="RHEA:83797"/>
    </physiologicalReaction>
</comment>
<evidence type="ECO:0000256" key="3">
    <source>
        <dbReference type="ARBA" id="ARBA00093206"/>
    </source>
</evidence>
<dbReference type="InterPro" id="IPR000643">
    <property type="entry name" value="Iodothyronine_deiodinase"/>
</dbReference>
<dbReference type="GO" id="GO:0004800">
    <property type="term" value="F:thyroxine 5'-deiodinase activity"/>
    <property type="evidence" value="ECO:0007669"/>
    <property type="project" value="InterPro"/>
</dbReference>
<keyword evidence="8" id="KW-0560">Oxidoreductase</keyword>
<proteinExistence type="inferred from homology"/>
<dbReference type="PANTHER" id="PTHR11781:SF22">
    <property type="entry name" value="TYPE I IODOTHYRONINE DEIODINASE"/>
    <property type="match status" value="1"/>
</dbReference>
<comment type="catalytic activity">
    <reaction evidence="2">
        <text>3,3',5'-triiodo-L-thyronine sulfate + iodide + A + H(+) = L-thyroxine sulfate + AH2</text>
        <dbReference type="Rhea" id="RHEA:83835"/>
        <dbReference type="ChEBI" id="CHEBI:13193"/>
        <dbReference type="ChEBI" id="CHEBI:15378"/>
        <dbReference type="ChEBI" id="CHEBI:16382"/>
        <dbReference type="ChEBI" id="CHEBI:17499"/>
        <dbReference type="ChEBI" id="CHEBI:176512"/>
        <dbReference type="ChEBI" id="CHEBI:176513"/>
    </reaction>
    <physiologicalReaction direction="right-to-left" evidence="2">
        <dbReference type="Rhea" id="RHEA:83837"/>
    </physiologicalReaction>
</comment>
<evidence type="ECO:0000256" key="8">
    <source>
        <dbReference type="RuleBase" id="RU000676"/>
    </source>
</evidence>
<reference evidence="9 10" key="2">
    <citation type="submission" date="2017-04" db="EMBL/GenBank/DDBJ databases">
        <title>CpG methylation of centromeres and impact of large insertions on vertebrate speciation.</title>
        <authorList>
            <person name="Ichikawa K."/>
            <person name="Yoshimura J."/>
            <person name="Morishita S."/>
        </authorList>
    </citation>
    <scope>NUCLEOTIDE SEQUENCE</scope>
    <source>
        <strain evidence="9 10">HNI</strain>
    </source>
</reference>
<dbReference type="GO" id="GO:0042446">
    <property type="term" value="P:hormone biosynthetic process"/>
    <property type="evidence" value="ECO:0007669"/>
    <property type="project" value="UniProtKB-KW"/>
</dbReference>
<dbReference type="Ensembl" id="ENSORLT00020008838.1">
    <property type="protein sequence ID" value="ENSORLP00020023702.1"/>
    <property type="gene ID" value="ENSORLG00020004718.1"/>
</dbReference>
<keyword evidence="8" id="KW-0712">Selenocysteine</keyword>
<evidence type="ECO:0000256" key="5">
    <source>
        <dbReference type="ARBA" id="ARBA00093219"/>
    </source>
</evidence>
<comment type="catalytic activity">
    <reaction evidence="5">
        <text>3,3'-diiodo-L-thyronine sulfate + iodide + A + H(+) = 3,3',5'-triiodo-L-thyronine sulfate + AH2</text>
        <dbReference type="Rhea" id="RHEA:83831"/>
        <dbReference type="ChEBI" id="CHEBI:13193"/>
        <dbReference type="ChEBI" id="CHEBI:15378"/>
        <dbReference type="ChEBI" id="CHEBI:16382"/>
        <dbReference type="ChEBI" id="CHEBI:17499"/>
        <dbReference type="ChEBI" id="CHEBI:176513"/>
        <dbReference type="ChEBI" id="CHEBI:176515"/>
    </reaction>
    <physiologicalReaction direction="right-to-left" evidence="5">
        <dbReference type="Rhea" id="RHEA:83833"/>
    </physiologicalReaction>
</comment>
<accession>A0A3P9LST2</accession>
<dbReference type="PIRSF" id="PIRSF001330">
    <property type="entry name" value="IOD"/>
    <property type="match status" value="1"/>
</dbReference>
<dbReference type="PANTHER" id="PTHR11781">
    <property type="entry name" value="IODOTHYRONINE DEIODINASE"/>
    <property type="match status" value="1"/>
</dbReference>
<comment type="catalytic activity">
    <reaction evidence="7">
        <text>3-iodothyronamine + iodide + A + H(+) = 3,3'-diiodothyronamine + AH2</text>
        <dbReference type="Rhea" id="RHEA:83827"/>
        <dbReference type="ChEBI" id="CHEBI:13193"/>
        <dbReference type="ChEBI" id="CHEBI:15378"/>
        <dbReference type="ChEBI" id="CHEBI:16382"/>
        <dbReference type="ChEBI" id="CHEBI:17499"/>
        <dbReference type="ChEBI" id="CHEBI:231647"/>
        <dbReference type="ChEBI" id="CHEBI:233341"/>
    </reaction>
    <physiologicalReaction direction="right-to-left" evidence="7">
        <dbReference type="Rhea" id="RHEA:83829"/>
    </physiologicalReaction>
</comment>
<sequence length="219" mass="24522">MGLREKSWLVLQHLGVCLRAAGMLCFLLTLNVTLRVLHLISPAIVRKLQLKMGEKSTMTYNPRFRYEDWGPTFLTAAFIKEAVTNICRSIRQKAFVGGVAPDSPVITMETERTSILSFMKGGRPLVLSFGSYGWAFSNNYDINQHQSLEERLSAARILVQSDPLCPVVVDEMSNAAAIHYGSHPERLYVLQAGKVVYKGGIGPWGYSPQEVRSFLEKLQ</sequence>
<evidence type="ECO:0000313" key="9">
    <source>
        <dbReference type="Ensembl" id="ENSORLP00020023702.1"/>
    </source>
</evidence>
<organism evidence="9 10">
    <name type="scientific">Oryzias latipes</name>
    <name type="common">Japanese rice fish</name>
    <name type="synonym">Japanese killifish</name>
    <dbReference type="NCBI Taxonomy" id="8090"/>
    <lineage>
        <taxon>Eukaryota</taxon>
        <taxon>Metazoa</taxon>
        <taxon>Chordata</taxon>
        <taxon>Craniata</taxon>
        <taxon>Vertebrata</taxon>
        <taxon>Euteleostomi</taxon>
        <taxon>Actinopterygii</taxon>
        <taxon>Neopterygii</taxon>
        <taxon>Teleostei</taxon>
        <taxon>Neoteleostei</taxon>
        <taxon>Acanthomorphata</taxon>
        <taxon>Ovalentaria</taxon>
        <taxon>Atherinomorphae</taxon>
        <taxon>Beloniformes</taxon>
        <taxon>Adrianichthyidae</taxon>
        <taxon>Oryziinae</taxon>
        <taxon>Oryzias</taxon>
    </lineage>
</organism>
<comment type="catalytic activity">
    <reaction evidence="1">
        <text>3-iodo-L-thyronine + iodide + A + H(+) = 3,3'-diiodo-L-thyronine + AH2</text>
        <dbReference type="Rhea" id="RHEA:83783"/>
        <dbReference type="ChEBI" id="CHEBI:13193"/>
        <dbReference type="ChEBI" id="CHEBI:15378"/>
        <dbReference type="ChEBI" id="CHEBI:16382"/>
        <dbReference type="ChEBI" id="CHEBI:17499"/>
        <dbReference type="ChEBI" id="CHEBI:176514"/>
        <dbReference type="ChEBI" id="CHEBI:232627"/>
    </reaction>
    <physiologicalReaction direction="right-to-left" evidence="1">
        <dbReference type="Rhea" id="RHEA:83785"/>
    </physiologicalReaction>
</comment>
<comment type="catalytic activity">
    <reaction evidence="4">
        <text>3'-iodothyronamine + iodide + A + H(+) = 3',5'-diiodothyronamine + AH2</text>
        <dbReference type="Rhea" id="RHEA:83803"/>
        <dbReference type="ChEBI" id="CHEBI:13193"/>
        <dbReference type="ChEBI" id="CHEBI:15378"/>
        <dbReference type="ChEBI" id="CHEBI:16382"/>
        <dbReference type="ChEBI" id="CHEBI:17499"/>
        <dbReference type="ChEBI" id="CHEBI:233339"/>
        <dbReference type="ChEBI" id="CHEBI:233342"/>
    </reaction>
    <physiologicalReaction direction="right-to-left" evidence="4">
        <dbReference type="Rhea" id="RHEA:83805"/>
    </physiologicalReaction>
</comment>
<comment type="catalytic activity">
    <reaction evidence="3">
        <text>3,3'-diiodo-L-thyronine sulfate + iodide + A + H(+) = 3,3',5-triiodo-L-thyronine sulfate + AH2</text>
        <dbReference type="Rhea" id="RHEA:83751"/>
        <dbReference type="ChEBI" id="CHEBI:13193"/>
        <dbReference type="ChEBI" id="CHEBI:15378"/>
        <dbReference type="ChEBI" id="CHEBI:16382"/>
        <dbReference type="ChEBI" id="CHEBI:17499"/>
        <dbReference type="ChEBI" id="CHEBI:176511"/>
        <dbReference type="ChEBI" id="CHEBI:176515"/>
    </reaction>
    <physiologicalReaction direction="right-to-left" evidence="3">
        <dbReference type="Rhea" id="RHEA:83753"/>
    </physiologicalReaction>
</comment>
<protein>
    <recommendedName>
        <fullName evidence="8">Iodothyronine deiodinase</fullName>
    </recommendedName>
</protein>
<dbReference type="AlphaFoldDB" id="A0A3P9LST2"/>
<comment type="function">
    <text evidence="8">Responsible for the deiodination of T4 (3,5,3',5'-tetraiodothyronine).</text>
</comment>
<evidence type="ECO:0000256" key="2">
    <source>
        <dbReference type="ARBA" id="ARBA00093202"/>
    </source>
</evidence>
<dbReference type="Gene3D" id="3.40.30.10">
    <property type="entry name" value="Glutaredoxin"/>
    <property type="match status" value="2"/>
</dbReference>
<evidence type="ECO:0000256" key="1">
    <source>
        <dbReference type="ARBA" id="ARBA00093186"/>
    </source>
</evidence>
<reference evidence="9" key="3">
    <citation type="submission" date="2025-08" db="UniProtKB">
        <authorList>
            <consortium name="Ensembl"/>
        </authorList>
    </citation>
    <scope>IDENTIFICATION</scope>
    <source>
        <strain evidence="9">HNI</strain>
    </source>
</reference>
<comment type="similarity">
    <text evidence="8">Belongs to the iodothyronine deiodinase family.</text>
</comment>
<evidence type="ECO:0000313" key="10">
    <source>
        <dbReference type="Proteomes" id="UP000265180"/>
    </source>
</evidence>
<dbReference type="Proteomes" id="UP000265180">
    <property type="component" value="Chromosome 4"/>
</dbReference>
<dbReference type="GO" id="GO:0042404">
    <property type="term" value="P:thyroid hormone catabolic process"/>
    <property type="evidence" value="ECO:0007669"/>
    <property type="project" value="UniProtKB-ARBA"/>
</dbReference>
<name>A0A3P9LST2_ORYLA</name>
<evidence type="ECO:0000256" key="6">
    <source>
        <dbReference type="ARBA" id="ARBA00093236"/>
    </source>
</evidence>
<dbReference type="Pfam" id="PF00837">
    <property type="entry name" value="T4_deiodinase"/>
    <property type="match status" value="1"/>
</dbReference>
<keyword evidence="8" id="KW-0893">Thyroid hormones biosynthesis</keyword>
<reference key="1">
    <citation type="journal article" date="2007" name="Nature">
        <title>The medaka draft genome and insights into vertebrate genome evolution.</title>
        <authorList>
            <person name="Kasahara M."/>
            <person name="Naruse K."/>
            <person name="Sasaki S."/>
            <person name="Nakatani Y."/>
            <person name="Qu W."/>
            <person name="Ahsan B."/>
            <person name="Yamada T."/>
            <person name="Nagayasu Y."/>
            <person name="Doi K."/>
            <person name="Kasai Y."/>
            <person name="Jindo T."/>
            <person name="Kobayashi D."/>
            <person name="Shimada A."/>
            <person name="Toyoda A."/>
            <person name="Kuroki Y."/>
            <person name="Fujiyama A."/>
            <person name="Sasaki T."/>
            <person name="Shimizu A."/>
            <person name="Asakawa S."/>
            <person name="Shimizu N."/>
            <person name="Hashimoto S."/>
            <person name="Yang J."/>
            <person name="Lee Y."/>
            <person name="Matsushima K."/>
            <person name="Sugano S."/>
            <person name="Sakaizumi M."/>
            <person name="Narita T."/>
            <person name="Ohishi K."/>
            <person name="Haga S."/>
            <person name="Ohta F."/>
            <person name="Nomoto H."/>
            <person name="Nogata K."/>
            <person name="Morishita T."/>
            <person name="Endo T."/>
            <person name="Shin-I T."/>
            <person name="Takeda H."/>
            <person name="Morishita S."/>
            <person name="Kohara Y."/>
        </authorList>
    </citation>
    <scope>NUCLEOTIDE SEQUENCE [LARGE SCALE GENOMIC DNA]</scope>
    <source>
        <strain>Hd-rR</strain>
    </source>
</reference>
<reference evidence="9" key="4">
    <citation type="submission" date="2025-09" db="UniProtKB">
        <authorList>
            <consortium name="Ensembl"/>
        </authorList>
    </citation>
    <scope>IDENTIFICATION</scope>
    <source>
        <strain evidence="9">HNI</strain>
    </source>
</reference>
<evidence type="ECO:0000256" key="7">
    <source>
        <dbReference type="ARBA" id="ARBA00093242"/>
    </source>
</evidence>
<evidence type="ECO:0000256" key="4">
    <source>
        <dbReference type="ARBA" id="ARBA00093210"/>
    </source>
</evidence>